<sequence>MSFEPPSIPNIQQISKPICPNMLLKSNRELKRYIPTVLTRRLQPIDKKMFQESVHVYNFKQTNEQIESTSNIKQDDFCQISDSTNQPSHSMDEEYSSNTFHSQSIPNPASETPKNTPFGKYYMDTNTPCLENISMFPKLKAYSDELNQSLILKTALEKPENHILRDQ</sequence>
<feature type="region of interest" description="Disordered" evidence="1">
    <location>
        <begin position="82"/>
        <end position="118"/>
    </location>
</feature>
<evidence type="ECO:0000256" key="1">
    <source>
        <dbReference type="SAM" id="MobiDB-lite"/>
    </source>
</evidence>
<comment type="caution">
    <text evidence="2">The sequence shown here is derived from an EMBL/GenBank/DDBJ whole genome shotgun (WGS) entry which is preliminary data.</text>
</comment>
<keyword evidence="3" id="KW-1185">Reference proteome</keyword>
<accession>A0A6G0YRT2</accession>
<evidence type="ECO:0000313" key="2">
    <source>
        <dbReference type="EMBL" id="KAF0760326.1"/>
    </source>
</evidence>
<protein>
    <submittedName>
        <fullName evidence="2">Uncharacterized protein</fullName>
    </submittedName>
</protein>
<dbReference type="Proteomes" id="UP000478052">
    <property type="component" value="Unassembled WGS sequence"/>
</dbReference>
<name>A0A6G0YRT2_APHCR</name>
<organism evidence="2 3">
    <name type="scientific">Aphis craccivora</name>
    <name type="common">Cowpea aphid</name>
    <dbReference type="NCBI Taxonomy" id="307492"/>
    <lineage>
        <taxon>Eukaryota</taxon>
        <taxon>Metazoa</taxon>
        <taxon>Ecdysozoa</taxon>
        <taxon>Arthropoda</taxon>
        <taxon>Hexapoda</taxon>
        <taxon>Insecta</taxon>
        <taxon>Pterygota</taxon>
        <taxon>Neoptera</taxon>
        <taxon>Paraneoptera</taxon>
        <taxon>Hemiptera</taxon>
        <taxon>Sternorrhyncha</taxon>
        <taxon>Aphidomorpha</taxon>
        <taxon>Aphidoidea</taxon>
        <taxon>Aphididae</taxon>
        <taxon>Aphidini</taxon>
        <taxon>Aphis</taxon>
        <taxon>Aphis</taxon>
    </lineage>
</organism>
<dbReference type="AlphaFoldDB" id="A0A6G0YRT2"/>
<gene>
    <name evidence="2" type="ORF">FWK35_00008013</name>
</gene>
<dbReference type="EMBL" id="VUJU01002712">
    <property type="protein sequence ID" value="KAF0760326.1"/>
    <property type="molecule type" value="Genomic_DNA"/>
</dbReference>
<dbReference type="OrthoDB" id="10496373at2759"/>
<proteinExistence type="predicted"/>
<feature type="compositionally biased region" description="Polar residues" evidence="1">
    <location>
        <begin position="96"/>
        <end position="115"/>
    </location>
</feature>
<reference evidence="2 3" key="1">
    <citation type="submission" date="2019-08" db="EMBL/GenBank/DDBJ databases">
        <title>Whole genome of Aphis craccivora.</title>
        <authorList>
            <person name="Voronova N.V."/>
            <person name="Shulinski R.S."/>
            <person name="Bandarenka Y.V."/>
            <person name="Zhorov D.G."/>
            <person name="Warner D."/>
        </authorList>
    </citation>
    <scope>NUCLEOTIDE SEQUENCE [LARGE SCALE GENOMIC DNA]</scope>
    <source>
        <strain evidence="2">180601</strain>
        <tissue evidence="2">Whole Body</tissue>
    </source>
</reference>
<evidence type="ECO:0000313" key="3">
    <source>
        <dbReference type="Proteomes" id="UP000478052"/>
    </source>
</evidence>